<accession>A0A1T2XC83</accession>
<gene>
    <name evidence="2" type="ORF">BVG16_13345</name>
</gene>
<dbReference type="EMBL" id="MSZX01000005">
    <property type="protein sequence ID" value="OPA77438.1"/>
    <property type="molecule type" value="Genomic_DNA"/>
</dbReference>
<dbReference type="AlphaFoldDB" id="A0A1T2XC83"/>
<dbReference type="OrthoDB" id="2647148at2"/>
<proteinExistence type="predicted"/>
<name>A0A1T2XC83_9BACL</name>
<evidence type="ECO:0000313" key="2">
    <source>
        <dbReference type="EMBL" id="OPA77438.1"/>
    </source>
</evidence>
<dbReference type="Proteomes" id="UP000190188">
    <property type="component" value="Unassembled WGS sequence"/>
</dbReference>
<evidence type="ECO:0000256" key="1">
    <source>
        <dbReference type="SAM" id="Phobius"/>
    </source>
</evidence>
<evidence type="ECO:0000313" key="3">
    <source>
        <dbReference type="Proteomes" id="UP000190188"/>
    </source>
</evidence>
<keyword evidence="3" id="KW-1185">Reference proteome</keyword>
<keyword evidence="1" id="KW-1133">Transmembrane helix</keyword>
<keyword evidence="1" id="KW-0812">Transmembrane</keyword>
<organism evidence="2 3">
    <name type="scientific">Paenibacillus selenitireducens</name>
    <dbReference type="NCBI Taxonomy" id="1324314"/>
    <lineage>
        <taxon>Bacteria</taxon>
        <taxon>Bacillati</taxon>
        <taxon>Bacillota</taxon>
        <taxon>Bacilli</taxon>
        <taxon>Bacillales</taxon>
        <taxon>Paenibacillaceae</taxon>
        <taxon>Paenibacillus</taxon>
    </lineage>
</organism>
<comment type="caution">
    <text evidence="2">The sequence shown here is derived from an EMBL/GenBank/DDBJ whole genome shotgun (WGS) entry which is preliminary data.</text>
</comment>
<keyword evidence="1" id="KW-0472">Membrane</keyword>
<reference evidence="2 3" key="1">
    <citation type="submission" date="2017-01" db="EMBL/GenBank/DDBJ databases">
        <title>Genome analysis of Paenibacillus selenitrireducens ES3-24.</title>
        <authorList>
            <person name="Xu D."/>
            <person name="Yao R."/>
            <person name="Zheng S."/>
        </authorList>
    </citation>
    <scope>NUCLEOTIDE SEQUENCE [LARGE SCALE GENOMIC DNA]</scope>
    <source>
        <strain evidence="2 3">ES3-24</strain>
    </source>
</reference>
<dbReference type="RefSeq" id="WP_078499179.1">
    <property type="nucleotide sequence ID" value="NZ_MSZX01000005.1"/>
</dbReference>
<sequence>MSSIRNYKKSKKYINKNVQIKTKQGITYRGKIVKVSKNKVYLKVSYVNTGKKAHVSFFPFILPLVLFDLLVIVLLDTRRRAFF</sequence>
<protein>
    <submittedName>
        <fullName evidence="2">Uncharacterized protein</fullName>
    </submittedName>
</protein>
<feature type="transmembrane region" description="Helical" evidence="1">
    <location>
        <begin position="57"/>
        <end position="75"/>
    </location>
</feature>